<dbReference type="GO" id="GO:0005634">
    <property type="term" value="C:nucleus"/>
    <property type="evidence" value="ECO:0007669"/>
    <property type="project" value="UniProtKB-SubCell"/>
</dbReference>
<keyword evidence="5 6" id="KW-0539">Nucleus</keyword>
<dbReference type="Proteomes" id="UP000684084">
    <property type="component" value="Unassembled WGS sequence"/>
</dbReference>
<reference evidence="8" key="1">
    <citation type="submission" date="2020-05" db="EMBL/GenBank/DDBJ databases">
        <authorList>
            <person name="Rincon C."/>
            <person name="Sanders R I."/>
            <person name="Robbins C."/>
            <person name="Chaturvedi A."/>
        </authorList>
    </citation>
    <scope>NUCLEOTIDE SEQUENCE</scope>
    <source>
        <strain evidence="8">CHB12</strain>
    </source>
</reference>
<comment type="caution">
    <text evidence="8">The sequence shown here is derived from an EMBL/GenBank/DDBJ whole genome shotgun (WGS) entry which is preliminary data.</text>
</comment>
<dbReference type="GO" id="GO:0003677">
    <property type="term" value="F:DNA binding"/>
    <property type="evidence" value="ECO:0007669"/>
    <property type="project" value="UniProtKB-KW"/>
</dbReference>
<accession>A0A916E845</accession>
<dbReference type="AlphaFoldDB" id="A0A916E845"/>
<evidence type="ECO:0000256" key="1">
    <source>
        <dbReference type="ARBA" id="ARBA00004123"/>
    </source>
</evidence>
<evidence type="ECO:0000256" key="3">
    <source>
        <dbReference type="ARBA" id="ARBA00023125"/>
    </source>
</evidence>
<evidence type="ECO:0000313" key="9">
    <source>
        <dbReference type="Proteomes" id="UP000684084"/>
    </source>
</evidence>
<keyword evidence="4 6" id="KW-0804">Transcription</keyword>
<protein>
    <recommendedName>
        <fullName evidence="6">Transcriptional activator HAP2</fullName>
    </recommendedName>
</protein>
<sequence>METIYLPQQYISAPQVVAPHVNTIYSDVPTGNQIIDEPFYGITDESYYQQQFDDQQVVLQYPMLTPPMEHQTFIDLETYDMKPINISPEFEHPQIITVHPHPPSSELGDHLYIEHQEIERPDLKIMIPNNNHNNGEDVKPFIIKSQQSFPPSPPTSPPTPHASSTSNDKPKKITTINVEEDDDVKIVKQENEDAEKDQNELPTYVNPKQYERILKRRLARERFQKKYNISKERKPYIHQSRHNHAVRRLRGPGGRFLSATETAAVAAAGVAEMDRRQSLNSNSSSCVSPTTPVSSTNFFNIPYTYINSNENFSTMTPEGYHIIENNETWNSTTELCKNENFPNMITSGNVFDYTTTNMYESYSQTAALQLQLQQTQTQTANSVIYLSTPITPITPINDNHIQYY</sequence>
<evidence type="ECO:0000256" key="5">
    <source>
        <dbReference type="ARBA" id="ARBA00023242"/>
    </source>
</evidence>
<name>A0A916E845_9GLOM</name>
<keyword evidence="2 6" id="KW-0805">Transcription regulation</keyword>
<evidence type="ECO:0000256" key="4">
    <source>
        <dbReference type="ARBA" id="ARBA00023163"/>
    </source>
</evidence>
<dbReference type="PROSITE" id="PS51152">
    <property type="entry name" value="NFYA_HAP2_2"/>
    <property type="match status" value="1"/>
</dbReference>
<keyword evidence="3 6" id="KW-0238">DNA-binding</keyword>
<gene>
    <name evidence="8" type="ORF">CHRIB12_LOCUS11654</name>
</gene>
<feature type="compositionally biased region" description="Pro residues" evidence="7">
    <location>
        <begin position="150"/>
        <end position="160"/>
    </location>
</feature>
<feature type="region of interest" description="Disordered" evidence="7">
    <location>
        <begin position="145"/>
        <end position="185"/>
    </location>
</feature>
<evidence type="ECO:0000256" key="2">
    <source>
        <dbReference type="ARBA" id="ARBA00023015"/>
    </source>
</evidence>
<dbReference type="GO" id="GO:0003700">
    <property type="term" value="F:DNA-binding transcription factor activity"/>
    <property type="evidence" value="ECO:0007669"/>
    <property type="project" value="UniProtKB-UniRule"/>
</dbReference>
<dbReference type="SMART" id="SM00521">
    <property type="entry name" value="CBF"/>
    <property type="match status" value="1"/>
</dbReference>
<comment type="subcellular location">
    <subcellularLocation>
        <location evidence="1 6">Nucleus</location>
    </subcellularLocation>
</comment>
<organism evidence="8 9">
    <name type="scientific">Rhizophagus irregularis</name>
    <dbReference type="NCBI Taxonomy" id="588596"/>
    <lineage>
        <taxon>Eukaryota</taxon>
        <taxon>Fungi</taxon>
        <taxon>Fungi incertae sedis</taxon>
        <taxon>Mucoromycota</taxon>
        <taxon>Glomeromycotina</taxon>
        <taxon>Glomeromycetes</taxon>
        <taxon>Glomerales</taxon>
        <taxon>Glomeraceae</taxon>
        <taxon>Rhizophagus</taxon>
    </lineage>
</organism>
<dbReference type="Pfam" id="PF02045">
    <property type="entry name" value="CBFB_NFYA"/>
    <property type="match status" value="1"/>
</dbReference>
<dbReference type="EMBL" id="CAGKOT010000025">
    <property type="protein sequence ID" value="CAB5368255.1"/>
    <property type="molecule type" value="Genomic_DNA"/>
</dbReference>
<dbReference type="OrthoDB" id="1097733at2759"/>
<comment type="similarity">
    <text evidence="6">Belongs to the NFYA/HAP2 subunit family.</text>
</comment>
<dbReference type="VEuPathDB" id="FungiDB:RhiirFUN_009498"/>
<proteinExistence type="inferred from homology"/>
<evidence type="ECO:0000313" key="8">
    <source>
        <dbReference type="EMBL" id="CAB5368255.1"/>
    </source>
</evidence>
<evidence type="ECO:0000256" key="6">
    <source>
        <dbReference type="RuleBase" id="RU367155"/>
    </source>
</evidence>
<dbReference type="InterPro" id="IPR001289">
    <property type="entry name" value="NFYA"/>
</dbReference>
<comment type="subunit">
    <text evidence="6">Heterotrimer.</text>
</comment>
<dbReference type="PANTHER" id="PTHR12632">
    <property type="entry name" value="TRANSCRIPTION FACTOR NF-Y ALPHA-RELATED"/>
    <property type="match status" value="1"/>
</dbReference>
<comment type="function">
    <text evidence="6">Component of the sequence-specific heterotrimeric transcription factor (NF-Y) which specifically recognizes a 5'-CCAAT-3' box motif found in the promoters of its target genes.</text>
</comment>
<evidence type="ECO:0000256" key="7">
    <source>
        <dbReference type="SAM" id="MobiDB-lite"/>
    </source>
</evidence>